<accession>A0AAW3IUX5</accession>
<feature type="compositionally biased region" description="Low complexity" evidence="1">
    <location>
        <begin position="264"/>
        <end position="278"/>
    </location>
</feature>
<proteinExistence type="predicted"/>
<dbReference type="Proteomes" id="UP000037697">
    <property type="component" value="Unassembled WGS sequence"/>
</dbReference>
<evidence type="ECO:0000256" key="1">
    <source>
        <dbReference type="SAM" id="MobiDB-lite"/>
    </source>
</evidence>
<sequence>MAAGNGGQALNVQREIENIPYHELMDSPQFKRYVAEEADKNISDEEALNNARTRLAQEVGDSIKTDLTLGMVNLIGETVGDQAMVKLLKGSLGKTIKGAIGKGVLAEGGTEAVQGGVEQYRSNVHTNEKMDVEGDNSEGVGAAALESGLVGGLIGGGFGAPSGVAGRYRRRNFESKIEQAINPEVISQLRSVGKTDQEIEALLRPKIENRALSMGFDANESTALAHQALGAAMGKVPPAAERHATEDQAEAQQSVEPQQPEPVQPQQAQPQQPISEAAKQQEQAPVNLFSSDNHADLIRDGQQAVSAIKTWEKQDRGNDYAKQLRQDMSRYLATLNTDLSIEERQAAQRSMNSIYNEFLSAIGQKQKSPVDMKLLKQKCLILKLAK</sequence>
<name>A0AAW3IUX5_VIBPH</name>
<comment type="caution">
    <text evidence="2">The sequence shown here is derived from an EMBL/GenBank/DDBJ whole genome shotgun (WGS) entry which is preliminary data.</text>
</comment>
<gene>
    <name evidence="2" type="ORF">ACX05_18425</name>
</gene>
<organism evidence="2 3">
    <name type="scientific">Vibrio parahaemolyticus</name>
    <dbReference type="NCBI Taxonomy" id="670"/>
    <lineage>
        <taxon>Bacteria</taxon>
        <taxon>Pseudomonadati</taxon>
        <taxon>Pseudomonadota</taxon>
        <taxon>Gammaproteobacteria</taxon>
        <taxon>Vibrionales</taxon>
        <taxon>Vibrionaceae</taxon>
        <taxon>Vibrio</taxon>
    </lineage>
</organism>
<evidence type="ECO:0000313" key="2">
    <source>
        <dbReference type="EMBL" id="KOY28486.1"/>
    </source>
</evidence>
<feature type="region of interest" description="Disordered" evidence="1">
    <location>
        <begin position="234"/>
        <end position="283"/>
    </location>
</feature>
<dbReference type="EMBL" id="LIRS01000095">
    <property type="protein sequence ID" value="KOY28486.1"/>
    <property type="molecule type" value="Genomic_DNA"/>
</dbReference>
<evidence type="ECO:0000313" key="3">
    <source>
        <dbReference type="Proteomes" id="UP000037697"/>
    </source>
</evidence>
<reference evidence="2 3" key="1">
    <citation type="submission" date="2015-07" db="EMBL/GenBank/DDBJ databases">
        <title>Foodborne Vibrio parahaemolyticus Isolates.</title>
        <authorList>
            <person name="Ronholm J."/>
            <person name="Petronella N."/>
            <person name="Kenwell R."/>
            <person name="Banerjee S."/>
        </authorList>
    </citation>
    <scope>NUCLEOTIDE SEQUENCE [LARGE SCALE GENOMIC DNA]</scope>
    <source>
        <strain evidence="2 3">HS-06-05</strain>
    </source>
</reference>
<protein>
    <submittedName>
        <fullName evidence="2">Uncharacterized protein</fullName>
    </submittedName>
</protein>
<dbReference type="AlphaFoldDB" id="A0AAW3IUX5"/>